<sequence length="69" mass="7678">MEKECIKIIGINNEQDANKILHALKDVWGIREAEVSVVNQAATISYNERAASLTDFIQAVKNTGFDIND</sequence>
<evidence type="ECO:0000259" key="1">
    <source>
        <dbReference type="PROSITE" id="PS50846"/>
    </source>
</evidence>
<dbReference type="SUPFAM" id="SSF55008">
    <property type="entry name" value="HMA, heavy metal-associated domain"/>
    <property type="match status" value="1"/>
</dbReference>
<dbReference type="InterPro" id="IPR006121">
    <property type="entry name" value="HMA_dom"/>
</dbReference>
<evidence type="ECO:0000313" key="3">
    <source>
        <dbReference type="Proteomes" id="UP001341444"/>
    </source>
</evidence>
<dbReference type="EMBL" id="JARMAB010000013">
    <property type="protein sequence ID" value="MED1203480.1"/>
    <property type="molecule type" value="Genomic_DNA"/>
</dbReference>
<proteinExistence type="predicted"/>
<keyword evidence="3" id="KW-1185">Reference proteome</keyword>
<feature type="domain" description="HMA" evidence="1">
    <location>
        <begin position="2"/>
        <end position="68"/>
    </location>
</feature>
<name>A0ABU6MG73_9BACI</name>
<dbReference type="RefSeq" id="WP_066271010.1">
    <property type="nucleotide sequence ID" value="NZ_JARMAB010000013.1"/>
</dbReference>
<dbReference type="CDD" id="cd00371">
    <property type="entry name" value="HMA"/>
    <property type="match status" value="1"/>
</dbReference>
<organism evidence="2 3">
    <name type="scientific">Heyndrickxia acidicola</name>
    <dbReference type="NCBI Taxonomy" id="209389"/>
    <lineage>
        <taxon>Bacteria</taxon>
        <taxon>Bacillati</taxon>
        <taxon>Bacillota</taxon>
        <taxon>Bacilli</taxon>
        <taxon>Bacillales</taxon>
        <taxon>Bacillaceae</taxon>
        <taxon>Heyndrickxia</taxon>
    </lineage>
</organism>
<dbReference type="Proteomes" id="UP001341444">
    <property type="component" value="Unassembled WGS sequence"/>
</dbReference>
<dbReference type="Gene3D" id="3.30.70.100">
    <property type="match status" value="1"/>
</dbReference>
<gene>
    <name evidence="2" type="ORF">P4T90_10365</name>
</gene>
<dbReference type="PROSITE" id="PS50846">
    <property type="entry name" value="HMA_2"/>
    <property type="match status" value="1"/>
</dbReference>
<comment type="caution">
    <text evidence="2">The sequence shown here is derived from an EMBL/GenBank/DDBJ whole genome shotgun (WGS) entry which is preliminary data.</text>
</comment>
<protein>
    <submittedName>
        <fullName evidence="2">Heavy metal-associated domain-containing protein</fullName>
    </submittedName>
</protein>
<evidence type="ECO:0000313" key="2">
    <source>
        <dbReference type="EMBL" id="MED1203480.1"/>
    </source>
</evidence>
<reference evidence="2 3" key="1">
    <citation type="submission" date="2023-03" db="EMBL/GenBank/DDBJ databases">
        <title>Bacillus Genome Sequencing.</title>
        <authorList>
            <person name="Dunlap C."/>
        </authorList>
    </citation>
    <scope>NUCLEOTIDE SEQUENCE [LARGE SCALE GENOMIC DNA]</scope>
    <source>
        <strain evidence="2 3">B-23453</strain>
    </source>
</reference>
<dbReference type="Pfam" id="PF00403">
    <property type="entry name" value="HMA"/>
    <property type="match status" value="1"/>
</dbReference>
<accession>A0ABU6MG73</accession>
<dbReference type="InterPro" id="IPR036163">
    <property type="entry name" value="HMA_dom_sf"/>
</dbReference>